<dbReference type="PROSITE" id="PS51421">
    <property type="entry name" value="RAS"/>
    <property type="match status" value="1"/>
</dbReference>
<evidence type="ECO:0000256" key="1">
    <source>
        <dbReference type="ARBA" id="ARBA00004193"/>
    </source>
</evidence>
<keyword evidence="19" id="KW-1185">Reference proteome</keyword>
<dbReference type="SMART" id="SM00173">
    <property type="entry name" value="RAS"/>
    <property type="match status" value="1"/>
</dbReference>
<dbReference type="Pfam" id="PF01150">
    <property type="entry name" value="GDA1_CD39"/>
    <property type="match status" value="1"/>
</dbReference>
<dbReference type="GO" id="GO:0045134">
    <property type="term" value="F:UDP phosphatase activity"/>
    <property type="evidence" value="ECO:0007669"/>
    <property type="project" value="TreeGrafter"/>
</dbReference>
<protein>
    <recommendedName>
        <fullName evidence="14">guanosine-diphosphatase</fullName>
        <ecNumber evidence="14">3.6.1.42</ecNumber>
    </recommendedName>
</protein>
<evidence type="ECO:0000313" key="18">
    <source>
        <dbReference type="EMBL" id="WFD15941.1"/>
    </source>
</evidence>
<dbReference type="EC" id="3.6.1.42" evidence="14"/>
<dbReference type="SMART" id="SM00176">
    <property type="entry name" value="RAN"/>
    <property type="match status" value="1"/>
</dbReference>
<dbReference type="PANTHER" id="PTHR11782">
    <property type="entry name" value="ADENOSINE/GUANOSINE DIPHOSPHATASE"/>
    <property type="match status" value="1"/>
</dbReference>
<dbReference type="GO" id="GO:0006487">
    <property type="term" value="P:protein N-linked glycosylation"/>
    <property type="evidence" value="ECO:0007669"/>
    <property type="project" value="TreeGrafter"/>
</dbReference>
<dbReference type="Gene3D" id="3.30.420.150">
    <property type="entry name" value="Exopolyphosphatase. Domain 2"/>
    <property type="match status" value="1"/>
</dbReference>
<dbReference type="SMART" id="SM00175">
    <property type="entry name" value="RAB"/>
    <property type="match status" value="1"/>
</dbReference>
<dbReference type="SUPFAM" id="SSF52540">
    <property type="entry name" value="P-loop containing nucleoside triphosphate hydrolases"/>
    <property type="match status" value="1"/>
</dbReference>
<evidence type="ECO:0000256" key="11">
    <source>
        <dbReference type="ARBA" id="ARBA00023288"/>
    </source>
</evidence>
<dbReference type="Proteomes" id="UP001217582">
    <property type="component" value="Chromosome 3"/>
</dbReference>
<accession>A0AAJ6CKH4</accession>
<keyword evidence="16" id="KW-0067">ATP-binding</keyword>
<dbReference type="Pfam" id="PF00071">
    <property type="entry name" value="Ras"/>
    <property type="match status" value="1"/>
</dbReference>
<comment type="subcellular location">
    <subcellularLocation>
        <location evidence="1">Cell membrane</location>
        <topology evidence="1">Lipid-anchor</topology>
    </subcellularLocation>
    <subcellularLocation>
        <location evidence="2">Golgi apparatus membrane</location>
        <topology evidence="2">Single-pass type II membrane protein</topology>
    </subcellularLocation>
</comment>
<keyword evidence="7 16" id="KW-0547">Nucleotide-binding</keyword>
<organism evidence="18 19">
    <name type="scientific">Malassezia arunalokei</name>
    <dbReference type="NCBI Taxonomy" id="1514897"/>
    <lineage>
        <taxon>Eukaryota</taxon>
        <taxon>Fungi</taxon>
        <taxon>Dikarya</taxon>
        <taxon>Basidiomycota</taxon>
        <taxon>Ustilaginomycotina</taxon>
        <taxon>Malasseziomycetes</taxon>
        <taxon>Malasseziales</taxon>
        <taxon>Malasseziaceae</taxon>
        <taxon>Malassezia</taxon>
    </lineage>
</organism>
<dbReference type="GO" id="GO:0005524">
    <property type="term" value="F:ATP binding"/>
    <property type="evidence" value="ECO:0007669"/>
    <property type="project" value="UniProtKB-KW"/>
</dbReference>
<evidence type="ECO:0000256" key="4">
    <source>
        <dbReference type="ARBA" id="ARBA00010142"/>
    </source>
</evidence>
<dbReference type="Gene3D" id="3.40.50.300">
    <property type="entry name" value="P-loop containing nucleotide triphosphate hydrolases"/>
    <property type="match status" value="1"/>
</dbReference>
<keyword evidence="10" id="KW-0472">Membrane</keyword>
<dbReference type="SMART" id="SM00174">
    <property type="entry name" value="RHO"/>
    <property type="match status" value="1"/>
</dbReference>
<evidence type="ECO:0000313" key="19">
    <source>
        <dbReference type="Proteomes" id="UP001217582"/>
    </source>
</evidence>
<feature type="active site" description="Proton acceptor" evidence="15">
    <location>
        <position position="414"/>
    </location>
</feature>
<dbReference type="InterPro" id="IPR000407">
    <property type="entry name" value="GDA1_CD39_NTPase"/>
</dbReference>
<evidence type="ECO:0000256" key="3">
    <source>
        <dbReference type="ARBA" id="ARBA00009283"/>
    </source>
</evidence>
<evidence type="ECO:0000256" key="7">
    <source>
        <dbReference type="ARBA" id="ARBA00022741"/>
    </source>
</evidence>
<dbReference type="CDD" id="cd24040">
    <property type="entry name" value="ASKHA_NBD_GDA1"/>
    <property type="match status" value="1"/>
</dbReference>
<evidence type="ECO:0000256" key="6">
    <source>
        <dbReference type="ARBA" id="ARBA00022481"/>
    </source>
</evidence>
<dbReference type="PANTHER" id="PTHR11782:SF83">
    <property type="entry name" value="GUANOSINE-DIPHOSPHATASE"/>
    <property type="match status" value="1"/>
</dbReference>
<sequence length="723" mass="79706">MTELRRKLVIVGDGACGKTCLLIVFSKGTFPEVYVPTVFENYVADVEVDGRHVELALWDTAGQEDYDRLRPLSYPDSHVILICFAIDSPDSLDNVQEKWISEVLHFCQNLPIILVGCKKDLRRDPKIIEELRKTSQRPVTPEEGMAVASKIGAVRYLECSAKTGEGVREVFEHATRAALIQKPRGGRSGKMLLCITILILLVLVPFNLHSNVSTIFKDTAAELRDSQKWHIPPFPGLSMYRSAPTSARIPPQLHHDPSLTSRCGNATPVYDPNGRRRPLVQYAIMIDAGSTGSRIHVYKFNYCKASPELEFEHFDHIEPGLSSYKADAQGAAHSLRPLLDKALDIVPQPLQACTPLQLKATAGLRLLGPEQSGAIIQAVRRMIESSYPFPIADLVDNNDKATKNGIEIMDGRDEGVFAWITVNYLMNLIGSGGNKKTAAVMDLGGGSTQIVFQPQLQASSPMHPGEHVYELKNFENSSFTLYQKSYLGYGLKQARESINSLAAFLHLSTNPQVAQHAGDASAWDKFSPQTMFVPSPCYAAGAQKTAKVSLGKSKTSDVTMVGTSGGFRACQRLVEVTMNKDAECHIAPCSFAGVYQPSLSHAFKNSDIVALSYFYDRIAPLGLGPTFTIRELEQLAERACSLPSQWSLFKSPSFSPETVTELQQRPDYCLDLTYMHTLLRLGYELDDSRKITLAKKLGDFELGWALGAQLAVLQQGVLCKASM</sequence>
<dbReference type="PRINTS" id="PR00449">
    <property type="entry name" value="RASTRNSFRMNG"/>
</dbReference>
<dbReference type="PROSITE" id="PS01238">
    <property type="entry name" value="GDA1_CD39_NTPASE"/>
    <property type="match status" value="1"/>
</dbReference>
<keyword evidence="6" id="KW-0488">Methylation</keyword>
<feature type="binding site" evidence="16">
    <location>
        <begin position="445"/>
        <end position="449"/>
    </location>
    <ligand>
        <name>ATP</name>
        <dbReference type="ChEBI" id="CHEBI:30616"/>
    </ligand>
</feature>
<evidence type="ECO:0000256" key="2">
    <source>
        <dbReference type="ARBA" id="ARBA00004323"/>
    </source>
</evidence>
<evidence type="ECO:0000256" key="9">
    <source>
        <dbReference type="ARBA" id="ARBA00023134"/>
    </source>
</evidence>
<evidence type="ECO:0000256" key="15">
    <source>
        <dbReference type="PIRSR" id="PIRSR600407-1"/>
    </source>
</evidence>
<comment type="similarity">
    <text evidence="4">Belongs to the small GTPase superfamily. Rho family.</text>
</comment>
<evidence type="ECO:0000256" key="12">
    <source>
        <dbReference type="ARBA" id="ARBA00023289"/>
    </source>
</evidence>
<keyword evidence="12" id="KW-0636">Prenylation</keyword>
<comment type="similarity">
    <text evidence="3 17">Belongs to the GDA1/CD39 NTPase family.</text>
</comment>
<dbReference type="GO" id="GO:0005525">
    <property type="term" value="F:GTP binding"/>
    <property type="evidence" value="ECO:0007669"/>
    <property type="project" value="UniProtKB-KW"/>
</dbReference>
<keyword evidence="9" id="KW-0342">GTP-binding</keyword>
<dbReference type="PROSITE" id="PS51420">
    <property type="entry name" value="RHO"/>
    <property type="match status" value="1"/>
</dbReference>
<dbReference type="GO" id="GO:0005886">
    <property type="term" value="C:plasma membrane"/>
    <property type="evidence" value="ECO:0007669"/>
    <property type="project" value="UniProtKB-SubCell"/>
</dbReference>
<evidence type="ECO:0000256" key="17">
    <source>
        <dbReference type="RuleBase" id="RU003833"/>
    </source>
</evidence>
<dbReference type="CDD" id="cd01870">
    <property type="entry name" value="RhoA_like"/>
    <property type="match status" value="1"/>
</dbReference>
<evidence type="ECO:0000256" key="16">
    <source>
        <dbReference type="PIRSR" id="PIRSR600407-2"/>
    </source>
</evidence>
<keyword evidence="8 17" id="KW-0378">Hydrolase</keyword>
<evidence type="ECO:0000256" key="10">
    <source>
        <dbReference type="ARBA" id="ARBA00023136"/>
    </source>
</evidence>
<dbReference type="GO" id="GO:0003924">
    <property type="term" value="F:GTPase activity"/>
    <property type="evidence" value="ECO:0007669"/>
    <property type="project" value="InterPro"/>
</dbReference>
<evidence type="ECO:0000256" key="8">
    <source>
        <dbReference type="ARBA" id="ARBA00022801"/>
    </source>
</evidence>
<dbReference type="FunFam" id="3.40.50.300:FF:000329">
    <property type="entry name" value="GTP-binding protein rhoA"/>
    <property type="match status" value="1"/>
</dbReference>
<gene>
    <name evidence="18" type="primary">GDA1</name>
    <name evidence="18" type="ORF">MARU1_001968</name>
</gene>
<dbReference type="AlphaFoldDB" id="A0AAJ6CKH4"/>
<reference evidence="18 19" key="1">
    <citation type="submission" date="2023-03" db="EMBL/GenBank/DDBJ databases">
        <title>Mating type loci evolution in Malassezia.</title>
        <authorList>
            <person name="Coelho M.A."/>
        </authorList>
    </citation>
    <scope>NUCLEOTIDE SEQUENCE [LARGE SCALE GENOMIC DNA]</scope>
    <source>
        <strain evidence="18 19">CBS 13387</strain>
    </source>
</reference>
<dbReference type="InterPro" id="IPR027417">
    <property type="entry name" value="P-loop_NTPase"/>
</dbReference>
<dbReference type="InterPro" id="IPR005225">
    <property type="entry name" value="Small_GTP-bd"/>
</dbReference>
<dbReference type="EMBL" id="CP119918">
    <property type="protein sequence ID" value="WFD15941.1"/>
    <property type="molecule type" value="Genomic_DNA"/>
</dbReference>
<evidence type="ECO:0000256" key="5">
    <source>
        <dbReference type="ARBA" id="ARBA00022475"/>
    </source>
</evidence>
<dbReference type="GO" id="GO:0000139">
    <property type="term" value="C:Golgi membrane"/>
    <property type="evidence" value="ECO:0007669"/>
    <property type="project" value="UniProtKB-SubCell"/>
</dbReference>
<dbReference type="InterPro" id="IPR001806">
    <property type="entry name" value="Small_GTPase"/>
</dbReference>
<dbReference type="GO" id="GO:0004382">
    <property type="term" value="F:GDP phosphatase activity"/>
    <property type="evidence" value="ECO:0007669"/>
    <property type="project" value="UniProtKB-EC"/>
</dbReference>
<keyword evidence="5" id="KW-1003">Cell membrane</keyword>
<evidence type="ECO:0000256" key="13">
    <source>
        <dbReference type="ARBA" id="ARBA00037742"/>
    </source>
</evidence>
<keyword evidence="11" id="KW-0449">Lipoprotein</keyword>
<evidence type="ECO:0000256" key="14">
    <source>
        <dbReference type="ARBA" id="ARBA00038903"/>
    </source>
</evidence>
<dbReference type="Gene3D" id="3.30.420.40">
    <property type="match status" value="1"/>
</dbReference>
<dbReference type="PROSITE" id="PS51419">
    <property type="entry name" value="RAB"/>
    <property type="match status" value="1"/>
</dbReference>
<name>A0AAJ6CKH4_9BASI</name>
<proteinExistence type="inferred from homology"/>
<dbReference type="NCBIfam" id="TIGR00231">
    <property type="entry name" value="small_GTP"/>
    <property type="match status" value="1"/>
</dbReference>
<dbReference type="GO" id="GO:0009134">
    <property type="term" value="P:nucleoside diphosphate catabolic process"/>
    <property type="evidence" value="ECO:0007669"/>
    <property type="project" value="TreeGrafter"/>
</dbReference>
<comment type="function">
    <text evidence="13">After transfer of sugars to endogenous macromolecular acceptors, the enzyme converts nucleoside diphosphates to nucleoside monophosphates which in turn exit the Golgi lumen in a coupled antiporter reaction, allowing entry of additional nucleotide sugar from the cytosol.</text>
</comment>